<reference evidence="1 2" key="1">
    <citation type="submission" date="2024-10" db="EMBL/GenBank/DDBJ databases">
        <title>The Natural Products Discovery Center: Release of the First 8490 Sequenced Strains for Exploring Actinobacteria Biosynthetic Diversity.</title>
        <authorList>
            <person name="Kalkreuter E."/>
            <person name="Kautsar S.A."/>
            <person name="Yang D."/>
            <person name="Bader C.D."/>
            <person name="Teijaro C.N."/>
            <person name="Fluegel L."/>
            <person name="Davis C.M."/>
            <person name="Simpson J.R."/>
            <person name="Lauterbach L."/>
            <person name="Steele A.D."/>
            <person name="Gui C."/>
            <person name="Meng S."/>
            <person name="Li G."/>
            <person name="Viehrig K."/>
            <person name="Ye F."/>
            <person name="Su P."/>
            <person name="Kiefer A.F."/>
            <person name="Nichols A."/>
            <person name="Cepeda A.J."/>
            <person name="Yan W."/>
            <person name="Fan B."/>
            <person name="Jiang Y."/>
            <person name="Adhikari A."/>
            <person name="Zheng C.-J."/>
            <person name="Schuster L."/>
            <person name="Cowan T.M."/>
            <person name="Smanski M.J."/>
            <person name="Chevrette M.G."/>
            <person name="De Carvalho L.P.S."/>
            <person name="Shen B."/>
        </authorList>
    </citation>
    <scope>NUCLEOTIDE SEQUENCE [LARGE SCALE GENOMIC DNA]</scope>
    <source>
        <strain evidence="1 2">NPDC012605</strain>
    </source>
</reference>
<dbReference type="Gene3D" id="2.70.50.30">
    <property type="entry name" value="Coagulation Factor XIII, subunit A, domain 1"/>
    <property type="match status" value="1"/>
</dbReference>
<evidence type="ECO:0000313" key="2">
    <source>
        <dbReference type="Proteomes" id="UP001602370"/>
    </source>
</evidence>
<keyword evidence="2" id="KW-1185">Reference proteome</keyword>
<proteinExistence type="predicted"/>
<gene>
    <name evidence="1" type="ORF">ACFY8C_36500</name>
</gene>
<evidence type="ECO:0000313" key="1">
    <source>
        <dbReference type="EMBL" id="MFF5923784.1"/>
    </source>
</evidence>
<sequence>MPAPAPEDGSGIATRAVELTELAFVSDELGTFTVPLDGEAAGLSHELPEGAVVSIALTFRLGADTDGLVFETVRVGQGEEPVARRAALGGFRAGGPYEIRLPPERLPLGRAHCGTYDMTARLSDVAGIEHAQVKHRFTLVRRLPDAAIEAPDGHAARTPQGDG</sequence>
<name>A0ABW6Y234_9ACTN</name>
<protein>
    <submittedName>
        <fullName evidence="1">Uncharacterized protein</fullName>
    </submittedName>
</protein>
<dbReference type="Proteomes" id="UP001602370">
    <property type="component" value="Unassembled WGS sequence"/>
</dbReference>
<comment type="caution">
    <text evidence="1">The sequence shown here is derived from an EMBL/GenBank/DDBJ whole genome shotgun (WGS) entry which is preliminary data.</text>
</comment>
<organism evidence="1 2">
    <name type="scientific">Streptomyces flavochromogenes</name>
    <dbReference type="NCBI Taxonomy" id="68199"/>
    <lineage>
        <taxon>Bacteria</taxon>
        <taxon>Bacillati</taxon>
        <taxon>Actinomycetota</taxon>
        <taxon>Actinomycetes</taxon>
        <taxon>Kitasatosporales</taxon>
        <taxon>Streptomycetaceae</taxon>
        <taxon>Streptomyces</taxon>
    </lineage>
</organism>
<dbReference type="InterPro" id="IPR024792">
    <property type="entry name" value="RhoGDI_dom_sf"/>
</dbReference>
<dbReference type="EMBL" id="JBIBDZ010000015">
    <property type="protein sequence ID" value="MFF5923784.1"/>
    <property type="molecule type" value="Genomic_DNA"/>
</dbReference>
<dbReference type="RefSeq" id="WP_106975822.1">
    <property type="nucleotide sequence ID" value="NZ_JBIBDZ010000015.1"/>
</dbReference>
<accession>A0ABW6Y234</accession>